<evidence type="ECO:0000313" key="1">
    <source>
        <dbReference type="EMBL" id="MBC8590785.1"/>
    </source>
</evidence>
<protein>
    <submittedName>
        <fullName evidence="1">Stage II sporulation protein P</fullName>
    </submittedName>
</protein>
<dbReference type="AlphaFoldDB" id="A0A926F2K3"/>
<sequence length="343" mass="39202">MRRNTKSTYLIIALICLILLNLGSMTIIFSKNVEVFNKGQDMEFLEKIKSKLDIKENIRKILKNFKVKYKNNGNQSNKKGSIFKNENDAEELEDFIIINTEKEYEDLIIVKDNEGRDSIENIPEPLGIKKVKVNKEKPYIYIYHTHATESFVSFEKEGYRTTDNDKNIVAIGNTLTKVLEGGGHKVTHELTHHDRPSYNDSYTRSLNSINKAVAKEKNLKFLFDVHRDAIDRKSSGYDAFVKKSKVKINNIDTATFSLVVGPDSANYTEVLNFAKYIKAVSDTLYPGLCVGIIIKPYGRFNQYISDYSALIEIGRNVNTFEEVNESAKLIGEIMDIVIRSIQE</sequence>
<dbReference type="NCBIfam" id="TIGR02867">
    <property type="entry name" value="spore_II_P"/>
    <property type="match status" value="1"/>
</dbReference>
<dbReference type="InterPro" id="IPR010897">
    <property type="entry name" value="Spore_II_P"/>
</dbReference>
<reference evidence="1 2" key="1">
    <citation type="submission" date="2020-08" db="EMBL/GenBank/DDBJ databases">
        <title>Genome public.</title>
        <authorList>
            <person name="Liu C."/>
            <person name="Sun Q."/>
        </authorList>
    </citation>
    <scope>NUCLEOTIDE SEQUENCE [LARGE SCALE GENOMIC DNA]</scope>
    <source>
        <strain evidence="1 2">NSJ-26</strain>
    </source>
</reference>
<dbReference type="EMBL" id="JACRTK010000002">
    <property type="protein sequence ID" value="MBC8590785.1"/>
    <property type="molecule type" value="Genomic_DNA"/>
</dbReference>
<accession>A0A926F2K3</accession>
<gene>
    <name evidence="1" type="ORF">H8689_06510</name>
</gene>
<dbReference type="RefSeq" id="WP_249323619.1">
    <property type="nucleotide sequence ID" value="NZ_JACRTK010000002.1"/>
</dbReference>
<keyword evidence="2" id="KW-1185">Reference proteome</keyword>
<evidence type="ECO:0000313" key="2">
    <source>
        <dbReference type="Proteomes" id="UP000601522"/>
    </source>
</evidence>
<organism evidence="1 2">
    <name type="scientific">Wansuia hejianensis</name>
    <dbReference type="NCBI Taxonomy" id="2763667"/>
    <lineage>
        <taxon>Bacteria</taxon>
        <taxon>Bacillati</taxon>
        <taxon>Bacillota</taxon>
        <taxon>Clostridia</taxon>
        <taxon>Lachnospirales</taxon>
        <taxon>Lachnospiraceae</taxon>
        <taxon>Wansuia</taxon>
    </lineage>
</organism>
<dbReference type="Proteomes" id="UP000601522">
    <property type="component" value="Unassembled WGS sequence"/>
</dbReference>
<proteinExistence type="predicted"/>
<comment type="caution">
    <text evidence="1">The sequence shown here is derived from an EMBL/GenBank/DDBJ whole genome shotgun (WGS) entry which is preliminary data.</text>
</comment>
<name>A0A926F2K3_9FIRM</name>
<dbReference type="Pfam" id="PF07454">
    <property type="entry name" value="SpoIIP"/>
    <property type="match status" value="1"/>
</dbReference>